<keyword evidence="2" id="KW-0812">Transmembrane</keyword>
<dbReference type="EMBL" id="BJVS01000007">
    <property type="protein sequence ID" value="GEL54325.1"/>
    <property type="molecule type" value="Genomic_DNA"/>
</dbReference>
<keyword evidence="2" id="KW-1133">Transmembrane helix</keyword>
<proteinExistence type="predicted"/>
<sequence>MADVYRIGVAIGMTDNATQALQTLASKVLGLNMAAKDLERGLNRAKLAAVGLVGVLGGSAILRGVNSMAEAGAKLQRAQTAMLQAGMTQKQIAQETAVAYNSMSQVRGPDITERLQKIIELRSIVGAGKSGDDYREINAAFPDFLRVESLYGKGGAQQIFRTVEMQGGARYDANGNFDKERLTNYLDAALRTLQASGGNLRPQDLLNVIQMSAVTARGMTPDAFWNMMMTPALEMRGHLAGTAVSAMSRAFYGGIMPDHDARELERLGILSGGSIKKMGHLTPEQRADLKAHGYHVGRGGVVTVRRDGVKGADELNDPNRGFFPWIRDVLAPSLRHDYDTNVATRPGNTETYDAFVRREILQALPTETARRFSALMVQQITSVERDATLRQQASGLSAYDLAQQNYTQQLENMRHSWASLMETLGLPAAKDAASIMQGISHGLDSLTKAAASHPETAQWMLRVGAGLGVLLALGGTAAIAGVAFGTMAGGIRTIGGVASLGVRSLGLLSSGLSKIGLIAEGGSLIVAATGLTALAAAIGGIILAVNLWNRQDQIKADHAAQLKAHPEMQTPIYGDAPLNWSDLNPRTFMRHYLNRKPIWEHGHWVIDPKAQTAQSDLSSLTGYSGYTPTKPGPRQVSNENVPIIDRLNAARVFPENAGSTRRSDRTSSGASPSGYGTEQRTQSQTLHLTVPLTLDKRELGRAILQINLDDARRSNRAQSGAFDGLASAQVPGMSVGY</sequence>
<dbReference type="AlphaFoldDB" id="A0AAN4U420"/>
<dbReference type="Proteomes" id="UP000321287">
    <property type="component" value="Unassembled WGS sequence"/>
</dbReference>
<reference evidence="3 4" key="1">
    <citation type="submission" date="2019-07" db="EMBL/GenBank/DDBJ databases">
        <title>Whole genome shotgun sequence of Asaia bogorensis NBRC 16594.</title>
        <authorList>
            <person name="Hosoyama A."/>
            <person name="Uohara A."/>
            <person name="Ohji S."/>
            <person name="Ichikawa N."/>
        </authorList>
    </citation>
    <scope>NUCLEOTIDE SEQUENCE [LARGE SCALE GENOMIC DNA]</scope>
    <source>
        <strain evidence="3 4">NBRC 16594</strain>
    </source>
</reference>
<evidence type="ECO:0000313" key="4">
    <source>
        <dbReference type="Proteomes" id="UP000321287"/>
    </source>
</evidence>
<keyword evidence="4" id="KW-1185">Reference proteome</keyword>
<organism evidence="3 4">
    <name type="scientific">Asaia bogorensis NBRC 16594</name>
    <dbReference type="NCBI Taxonomy" id="1231624"/>
    <lineage>
        <taxon>Bacteria</taxon>
        <taxon>Pseudomonadati</taxon>
        <taxon>Pseudomonadota</taxon>
        <taxon>Alphaproteobacteria</taxon>
        <taxon>Acetobacterales</taxon>
        <taxon>Acetobacteraceae</taxon>
        <taxon>Asaia</taxon>
    </lineage>
</organism>
<gene>
    <name evidence="3" type="ORF">ABO01nite_23320</name>
</gene>
<comment type="caution">
    <text evidence="3">The sequence shown here is derived from an EMBL/GenBank/DDBJ whole genome shotgun (WGS) entry which is preliminary data.</text>
</comment>
<feature type="transmembrane region" description="Helical" evidence="2">
    <location>
        <begin position="459"/>
        <end position="485"/>
    </location>
</feature>
<feature type="transmembrane region" description="Helical" evidence="2">
    <location>
        <begin position="497"/>
        <end position="519"/>
    </location>
</feature>
<keyword evidence="2" id="KW-0472">Membrane</keyword>
<evidence type="ECO:0000256" key="2">
    <source>
        <dbReference type="SAM" id="Phobius"/>
    </source>
</evidence>
<feature type="compositionally biased region" description="Polar residues" evidence="1">
    <location>
        <begin position="674"/>
        <end position="687"/>
    </location>
</feature>
<evidence type="ECO:0000256" key="1">
    <source>
        <dbReference type="SAM" id="MobiDB-lite"/>
    </source>
</evidence>
<accession>A0AAN4U420</accession>
<feature type="transmembrane region" description="Helical" evidence="2">
    <location>
        <begin position="525"/>
        <end position="548"/>
    </location>
</feature>
<dbReference type="KEGG" id="abg:Asbog_01559"/>
<evidence type="ECO:0000313" key="3">
    <source>
        <dbReference type="EMBL" id="GEL54325.1"/>
    </source>
</evidence>
<name>A0AAN4U420_9PROT</name>
<feature type="region of interest" description="Disordered" evidence="1">
    <location>
        <begin position="652"/>
        <end position="687"/>
    </location>
</feature>
<dbReference type="GeneID" id="78226600"/>
<dbReference type="RefSeq" id="WP_062164692.1">
    <property type="nucleotide sequence ID" value="NZ_AP014690.1"/>
</dbReference>
<protein>
    <submittedName>
        <fullName evidence="3">Uncharacterized protein</fullName>
    </submittedName>
</protein>